<keyword evidence="8" id="KW-0379">Hydroxylation</keyword>
<keyword evidence="7" id="KW-0325">Glycoprotein</keyword>
<proteinExistence type="predicted"/>
<evidence type="ECO:0000256" key="3">
    <source>
        <dbReference type="ARBA" id="ARBA00022525"/>
    </source>
</evidence>
<comment type="subcellular location">
    <subcellularLocation>
        <location evidence="1">Secreted</location>
        <location evidence="1">Cell wall</location>
    </subcellularLocation>
</comment>
<reference evidence="12 13" key="1">
    <citation type="journal article" date="2019" name="Genome Biol. Evol.">
        <title>The Rhododendron genome and chromosomal organization provide insight into shared whole-genome duplications across the heath family (Ericaceae).</title>
        <authorList>
            <person name="Soza V.L."/>
            <person name="Lindsley D."/>
            <person name="Waalkes A."/>
            <person name="Ramage E."/>
            <person name="Patwardhan R.P."/>
            <person name="Burton J.N."/>
            <person name="Adey A."/>
            <person name="Kumar A."/>
            <person name="Qiu R."/>
            <person name="Shendure J."/>
            <person name="Hall B."/>
        </authorList>
    </citation>
    <scope>NUCLEOTIDE SEQUENCE [LARGE SCALE GENOMIC DNA]</scope>
    <source>
        <strain evidence="12">RSF 1966-606</strain>
    </source>
</reference>
<evidence type="ECO:0000256" key="10">
    <source>
        <dbReference type="ARBA" id="ARBA00041871"/>
    </source>
</evidence>
<dbReference type="EMBL" id="QEFC01000667">
    <property type="protein sequence ID" value="KAE9462795.1"/>
    <property type="molecule type" value="Genomic_DNA"/>
</dbReference>
<evidence type="ECO:0000256" key="9">
    <source>
        <dbReference type="ARBA" id="ARBA00023316"/>
    </source>
</evidence>
<dbReference type="Pfam" id="PF00560">
    <property type="entry name" value="LRR_1"/>
    <property type="match status" value="1"/>
</dbReference>
<gene>
    <name evidence="12" type="ORF">C3L33_05294</name>
</gene>
<dbReference type="InterPro" id="IPR013210">
    <property type="entry name" value="LRR_N_plant-typ"/>
</dbReference>
<evidence type="ECO:0000259" key="11">
    <source>
        <dbReference type="Pfam" id="PF08263"/>
    </source>
</evidence>
<accession>A0A6A4LXH5</accession>
<dbReference type="PANTHER" id="PTHR32093:SF125">
    <property type="entry name" value="LEUCINE-RICH REPEAT-CONTAINING N-TERMINAL PLANT-TYPE DOMAIN-CONTAINING PROTEIN"/>
    <property type="match status" value="1"/>
</dbReference>
<dbReference type="Proteomes" id="UP000428333">
    <property type="component" value="Linkage Group LG03"/>
</dbReference>
<evidence type="ECO:0000256" key="2">
    <source>
        <dbReference type="ARBA" id="ARBA00022512"/>
    </source>
</evidence>
<dbReference type="InterPro" id="IPR001611">
    <property type="entry name" value="Leu-rich_rpt"/>
</dbReference>
<dbReference type="OrthoDB" id="676979at2759"/>
<evidence type="ECO:0000313" key="13">
    <source>
        <dbReference type="Proteomes" id="UP000428333"/>
    </source>
</evidence>
<evidence type="ECO:0000313" key="12">
    <source>
        <dbReference type="EMBL" id="KAE9462795.1"/>
    </source>
</evidence>
<dbReference type="AlphaFoldDB" id="A0A6A4LXH5"/>
<keyword evidence="9" id="KW-0961">Cell wall biogenesis/degradation</keyword>
<protein>
    <recommendedName>
        <fullName evidence="10">Cell wall hydroxyproline-rich glycoprotein</fullName>
    </recommendedName>
</protein>
<dbReference type="PANTHER" id="PTHR32093">
    <property type="entry name" value="LEUCINE-RICH REPEAT EXTENSIN-LIKE PROTEIN 3-RELATED"/>
    <property type="match status" value="1"/>
</dbReference>
<organism evidence="12 13">
    <name type="scientific">Rhododendron williamsianum</name>
    <dbReference type="NCBI Taxonomy" id="262921"/>
    <lineage>
        <taxon>Eukaryota</taxon>
        <taxon>Viridiplantae</taxon>
        <taxon>Streptophyta</taxon>
        <taxon>Embryophyta</taxon>
        <taxon>Tracheophyta</taxon>
        <taxon>Spermatophyta</taxon>
        <taxon>Magnoliopsida</taxon>
        <taxon>eudicotyledons</taxon>
        <taxon>Gunneridae</taxon>
        <taxon>Pentapetalae</taxon>
        <taxon>asterids</taxon>
        <taxon>Ericales</taxon>
        <taxon>Ericaceae</taxon>
        <taxon>Ericoideae</taxon>
        <taxon>Rhodoreae</taxon>
        <taxon>Rhododendron</taxon>
    </lineage>
</organism>
<evidence type="ECO:0000256" key="5">
    <source>
        <dbReference type="ARBA" id="ARBA00022729"/>
    </source>
</evidence>
<dbReference type="Gene3D" id="3.80.10.10">
    <property type="entry name" value="Ribonuclease Inhibitor"/>
    <property type="match status" value="2"/>
</dbReference>
<feature type="non-terminal residue" evidence="12">
    <location>
        <position position="1"/>
    </location>
</feature>
<evidence type="ECO:0000256" key="6">
    <source>
        <dbReference type="ARBA" id="ARBA00022737"/>
    </source>
</evidence>
<dbReference type="Pfam" id="PF08263">
    <property type="entry name" value="LRRNT_2"/>
    <property type="match status" value="1"/>
</dbReference>
<dbReference type="InterPro" id="IPR032675">
    <property type="entry name" value="LRR_dom_sf"/>
</dbReference>
<evidence type="ECO:0000256" key="1">
    <source>
        <dbReference type="ARBA" id="ARBA00004191"/>
    </source>
</evidence>
<sequence length="327" mass="35712">MKTQMVNSVNAHSVTGGSSLCYDLTIDTNGRLTDAEAHYIRKRQLLSLTDDDGGGRGERVVIPPNFTFPNPRLRAAYIALQALKQAIISDPLNITGNWVGPDVCDYTGVFCAHALDNSSVLTVAGIDLNHGDIAGFLPEQLGLLTDLALFHINSNRFCGIVPKSFKKLKLLYELDLSNNRFAGKFPYVVLRLPTLKYLDLRFNEFEGTVPDELFDRPLDAIFINHNRFRFELPDNFGNSPVSVIVLANNNFQGCLPASIGNMSATLNQIIMMQNGLRSCVPDAIGLLTNVTVFDVSYNELLGSLPDAIGNMELFAGTAGAEVGQAVQ</sequence>
<keyword evidence="13" id="KW-1185">Reference proteome</keyword>
<dbReference type="SUPFAM" id="SSF52058">
    <property type="entry name" value="L domain-like"/>
    <property type="match status" value="1"/>
</dbReference>
<keyword evidence="4" id="KW-0433">Leucine-rich repeat</keyword>
<feature type="domain" description="Leucine-rich repeat-containing N-terminal plant-type" evidence="11">
    <location>
        <begin position="79"/>
        <end position="111"/>
    </location>
</feature>
<dbReference type="InterPro" id="IPR051582">
    <property type="entry name" value="LRR_extensin-like_regulator"/>
</dbReference>
<keyword evidence="5" id="KW-0732">Signal</keyword>
<keyword evidence="3" id="KW-0964">Secreted</keyword>
<keyword evidence="2" id="KW-0134">Cell wall</keyword>
<comment type="caution">
    <text evidence="12">The sequence shown here is derived from an EMBL/GenBank/DDBJ whole genome shotgun (WGS) entry which is preliminary data.</text>
</comment>
<keyword evidence="6" id="KW-0677">Repeat</keyword>
<name>A0A6A4LXH5_9ERIC</name>
<evidence type="ECO:0000256" key="4">
    <source>
        <dbReference type="ARBA" id="ARBA00022614"/>
    </source>
</evidence>
<dbReference type="FunFam" id="3.80.10.10:FF:000224">
    <property type="entry name" value="Leucine-rich repeat extensin-like protein 1"/>
    <property type="match status" value="1"/>
</dbReference>
<dbReference type="Pfam" id="PF13855">
    <property type="entry name" value="LRR_8"/>
    <property type="match status" value="1"/>
</dbReference>
<dbReference type="GO" id="GO:0071555">
    <property type="term" value="P:cell wall organization"/>
    <property type="evidence" value="ECO:0007669"/>
    <property type="project" value="UniProtKB-KW"/>
</dbReference>
<evidence type="ECO:0000256" key="7">
    <source>
        <dbReference type="ARBA" id="ARBA00023180"/>
    </source>
</evidence>
<evidence type="ECO:0000256" key="8">
    <source>
        <dbReference type="ARBA" id="ARBA00023278"/>
    </source>
</evidence>